<gene>
    <name evidence="7 9" type="primary">pgl</name>
    <name evidence="9" type="ORF">OM074_13115</name>
</gene>
<comment type="pathway">
    <text evidence="3 7">Carbohydrate degradation; pentose phosphate pathway; D-ribulose 5-phosphate from D-glucose 6-phosphate (oxidative stage): step 2/3.</text>
</comment>
<evidence type="ECO:0000256" key="1">
    <source>
        <dbReference type="ARBA" id="ARBA00000832"/>
    </source>
</evidence>
<dbReference type="Gene3D" id="3.40.50.1360">
    <property type="match status" value="1"/>
</dbReference>
<dbReference type="GO" id="GO:0017057">
    <property type="term" value="F:6-phosphogluconolactonase activity"/>
    <property type="evidence" value="ECO:0007669"/>
    <property type="project" value="UniProtKB-UniRule"/>
</dbReference>
<dbReference type="InterPro" id="IPR039104">
    <property type="entry name" value="6PGL"/>
</dbReference>
<evidence type="ECO:0000256" key="4">
    <source>
        <dbReference type="ARBA" id="ARBA00010662"/>
    </source>
</evidence>
<evidence type="ECO:0000256" key="3">
    <source>
        <dbReference type="ARBA" id="ARBA00004961"/>
    </source>
</evidence>
<dbReference type="AlphaFoldDB" id="A0AAE3MEY5"/>
<dbReference type="Pfam" id="PF01182">
    <property type="entry name" value="Glucosamine_iso"/>
    <property type="match status" value="1"/>
</dbReference>
<accession>A0AAE3MEY5</accession>
<comment type="similarity">
    <text evidence="4 7">Belongs to the glucosamine/galactosamine-6-phosphate isomerase family. 6-phosphogluconolactonase subfamily.</text>
</comment>
<evidence type="ECO:0000256" key="7">
    <source>
        <dbReference type="RuleBase" id="RU365095"/>
    </source>
</evidence>
<dbReference type="NCBIfam" id="TIGR01198">
    <property type="entry name" value="pgl"/>
    <property type="match status" value="1"/>
</dbReference>
<reference evidence="9" key="1">
    <citation type="submission" date="2022-10" db="EMBL/GenBank/DDBJ databases">
        <authorList>
            <person name="Yu W.X."/>
        </authorList>
    </citation>
    <scope>NUCLEOTIDE SEQUENCE</scope>
    <source>
        <strain evidence="9">D04</strain>
    </source>
</reference>
<comment type="caution">
    <text evidence="9">The sequence shown here is derived from an EMBL/GenBank/DDBJ whole genome shotgun (WGS) entry which is preliminary data.</text>
</comment>
<organism evidence="9 10">
    <name type="scientific">Plebeiibacterium marinum</name>
    <dbReference type="NCBI Taxonomy" id="2992111"/>
    <lineage>
        <taxon>Bacteria</taxon>
        <taxon>Pseudomonadati</taxon>
        <taxon>Bacteroidota</taxon>
        <taxon>Bacteroidia</taxon>
        <taxon>Marinilabiliales</taxon>
        <taxon>Marinilabiliaceae</taxon>
        <taxon>Plebeiibacterium</taxon>
    </lineage>
</organism>
<keyword evidence="10" id="KW-1185">Reference proteome</keyword>
<comment type="catalytic activity">
    <reaction evidence="1 7">
        <text>6-phospho-D-glucono-1,5-lactone + H2O = 6-phospho-D-gluconate + H(+)</text>
        <dbReference type="Rhea" id="RHEA:12556"/>
        <dbReference type="ChEBI" id="CHEBI:15377"/>
        <dbReference type="ChEBI" id="CHEBI:15378"/>
        <dbReference type="ChEBI" id="CHEBI:57955"/>
        <dbReference type="ChEBI" id="CHEBI:58759"/>
        <dbReference type="EC" id="3.1.1.31"/>
    </reaction>
</comment>
<evidence type="ECO:0000259" key="8">
    <source>
        <dbReference type="Pfam" id="PF01182"/>
    </source>
</evidence>
<evidence type="ECO:0000256" key="5">
    <source>
        <dbReference type="ARBA" id="ARBA00013198"/>
    </source>
</evidence>
<keyword evidence="7 9" id="KW-0378">Hydrolase</keyword>
<dbReference type="GO" id="GO:0005975">
    <property type="term" value="P:carbohydrate metabolic process"/>
    <property type="evidence" value="ECO:0007669"/>
    <property type="project" value="UniProtKB-UniRule"/>
</dbReference>
<dbReference type="EMBL" id="JAPDPI010000026">
    <property type="protein sequence ID" value="MCW3806569.1"/>
    <property type="molecule type" value="Genomic_DNA"/>
</dbReference>
<dbReference type="PANTHER" id="PTHR11054">
    <property type="entry name" value="6-PHOSPHOGLUCONOLACTONASE"/>
    <property type="match status" value="1"/>
</dbReference>
<evidence type="ECO:0000313" key="9">
    <source>
        <dbReference type="EMBL" id="MCW3806569.1"/>
    </source>
</evidence>
<dbReference type="SUPFAM" id="SSF100950">
    <property type="entry name" value="NagB/RpiA/CoA transferase-like"/>
    <property type="match status" value="1"/>
</dbReference>
<evidence type="ECO:0000256" key="6">
    <source>
        <dbReference type="ARBA" id="ARBA00020337"/>
    </source>
</evidence>
<dbReference type="InterPro" id="IPR006148">
    <property type="entry name" value="Glc/Gal-6P_isomerase"/>
</dbReference>
<protein>
    <recommendedName>
        <fullName evidence="6 7">6-phosphogluconolactonase</fullName>
        <shortName evidence="7">6PGL</shortName>
        <ecNumber evidence="5 7">3.1.1.31</ecNumber>
    </recommendedName>
</protein>
<dbReference type="RefSeq" id="WP_301200127.1">
    <property type="nucleotide sequence ID" value="NZ_JAPDPI010000026.1"/>
</dbReference>
<dbReference type="EC" id="3.1.1.31" evidence="5 7"/>
<dbReference type="InterPro" id="IPR037171">
    <property type="entry name" value="NagB/RpiA_transferase-like"/>
</dbReference>
<dbReference type="GO" id="GO:0006098">
    <property type="term" value="P:pentose-phosphate shunt"/>
    <property type="evidence" value="ECO:0007669"/>
    <property type="project" value="InterPro"/>
</dbReference>
<comment type="function">
    <text evidence="2 7">Hydrolysis of 6-phosphogluconolactone to 6-phosphogluconate.</text>
</comment>
<dbReference type="PANTHER" id="PTHR11054:SF0">
    <property type="entry name" value="6-PHOSPHOGLUCONOLACTONASE"/>
    <property type="match status" value="1"/>
</dbReference>
<proteinExistence type="inferred from homology"/>
<dbReference type="InterPro" id="IPR005900">
    <property type="entry name" value="6-phosphogluconolactonase_DevB"/>
</dbReference>
<dbReference type="CDD" id="cd01400">
    <property type="entry name" value="6PGL"/>
    <property type="match status" value="1"/>
</dbReference>
<sequence length="233" mass="26147">MKDLKIFDTKQKLAGYFGDILLSRLSTNNKFTIALSGGSTPKAIFDVLVSQYKDKIDWNKIHLFWGDERCVGPDDAESNYKMTYDHLISKVPIPQTNIHRIKGENEIDAEAKAYEQHLKHTLPIVNGIPQFDMVLLGMGSDGHTASIFPHQINLWDSADLCVPAWHPESGQRRISFTGKTINNAKEIFFLITGKDKAEKLNEIINKKAGYKNYPASLVDSPVFLIDKDAGALL</sequence>
<evidence type="ECO:0000256" key="2">
    <source>
        <dbReference type="ARBA" id="ARBA00002681"/>
    </source>
</evidence>
<feature type="domain" description="Glucosamine/galactosamine-6-phosphate isomerase" evidence="8">
    <location>
        <begin position="11"/>
        <end position="219"/>
    </location>
</feature>
<dbReference type="Proteomes" id="UP001207408">
    <property type="component" value="Unassembled WGS sequence"/>
</dbReference>
<evidence type="ECO:0000313" key="10">
    <source>
        <dbReference type="Proteomes" id="UP001207408"/>
    </source>
</evidence>
<name>A0AAE3MEY5_9BACT</name>